<comment type="caution">
    <text evidence="2">The sequence shown here is derived from an EMBL/GenBank/DDBJ whole genome shotgun (WGS) entry which is preliminary data.</text>
</comment>
<reference evidence="2" key="1">
    <citation type="submission" date="2020-11" db="EMBL/GenBank/DDBJ databases">
        <authorList>
            <consortium name="DOE Joint Genome Institute"/>
            <person name="Ahrendt S."/>
            <person name="Riley R."/>
            <person name="Andreopoulos W."/>
            <person name="Labutti K."/>
            <person name="Pangilinan J."/>
            <person name="Ruiz-Duenas F.J."/>
            <person name="Barrasa J.M."/>
            <person name="Sanchez-Garcia M."/>
            <person name="Camarero S."/>
            <person name="Miyauchi S."/>
            <person name="Serrano A."/>
            <person name="Linde D."/>
            <person name="Babiker R."/>
            <person name="Drula E."/>
            <person name="Ayuso-Fernandez I."/>
            <person name="Pacheco R."/>
            <person name="Padilla G."/>
            <person name="Ferreira P."/>
            <person name="Barriuso J."/>
            <person name="Kellner H."/>
            <person name="Castanera R."/>
            <person name="Alfaro M."/>
            <person name="Ramirez L."/>
            <person name="Pisabarro A.G."/>
            <person name="Kuo A."/>
            <person name="Tritt A."/>
            <person name="Lipzen A."/>
            <person name="He G."/>
            <person name="Yan M."/>
            <person name="Ng V."/>
            <person name="Cullen D."/>
            <person name="Martin F."/>
            <person name="Rosso M.-N."/>
            <person name="Henrissat B."/>
            <person name="Hibbett D."/>
            <person name="Martinez A.T."/>
            <person name="Grigoriev I.V."/>
        </authorList>
    </citation>
    <scope>NUCLEOTIDE SEQUENCE</scope>
    <source>
        <strain evidence="2">CIRM-BRFM 674</strain>
    </source>
</reference>
<dbReference type="Proteomes" id="UP000807469">
    <property type="component" value="Unassembled WGS sequence"/>
</dbReference>
<keyword evidence="3" id="KW-1185">Reference proteome</keyword>
<evidence type="ECO:0000313" key="2">
    <source>
        <dbReference type="EMBL" id="KAF9483088.1"/>
    </source>
</evidence>
<protein>
    <submittedName>
        <fullName evidence="2">Uncharacterized protein</fullName>
    </submittedName>
</protein>
<feature type="region of interest" description="Disordered" evidence="1">
    <location>
        <begin position="97"/>
        <end position="153"/>
    </location>
</feature>
<sequence length="153" mass="17653">MYVYKIPGNYETGRERGRLATRVRGEEGGISSARVNGCLMYIWQMSGVIKLRMDGWWEGMMMLMRHVCVRVSKSVAGCMAVVMRRCRRNKRLGRSLQGRVVRMKRGGDQKGNGYVGARREMADNKSSGIKEKKDKDEDCPRKQNERDRWDEGL</sequence>
<dbReference type="EMBL" id="MU155157">
    <property type="protein sequence ID" value="KAF9483088.1"/>
    <property type="molecule type" value="Genomic_DNA"/>
</dbReference>
<proteinExistence type="predicted"/>
<evidence type="ECO:0000313" key="3">
    <source>
        <dbReference type="Proteomes" id="UP000807469"/>
    </source>
</evidence>
<dbReference type="AlphaFoldDB" id="A0A9P5Z9J3"/>
<gene>
    <name evidence="2" type="ORF">BDN70DRAFT_349863</name>
</gene>
<feature type="compositionally biased region" description="Basic and acidic residues" evidence="1">
    <location>
        <begin position="117"/>
        <end position="153"/>
    </location>
</feature>
<organism evidence="2 3">
    <name type="scientific">Pholiota conissans</name>
    <dbReference type="NCBI Taxonomy" id="109636"/>
    <lineage>
        <taxon>Eukaryota</taxon>
        <taxon>Fungi</taxon>
        <taxon>Dikarya</taxon>
        <taxon>Basidiomycota</taxon>
        <taxon>Agaricomycotina</taxon>
        <taxon>Agaricomycetes</taxon>
        <taxon>Agaricomycetidae</taxon>
        <taxon>Agaricales</taxon>
        <taxon>Agaricineae</taxon>
        <taxon>Strophariaceae</taxon>
        <taxon>Pholiota</taxon>
    </lineage>
</organism>
<name>A0A9P5Z9J3_9AGAR</name>
<evidence type="ECO:0000256" key="1">
    <source>
        <dbReference type="SAM" id="MobiDB-lite"/>
    </source>
</evidence>
<accession>A0A9P5Z9J3</accession>